<dbReference type="CDD" id="cd01300">
    <property type="entry name" value="YtcJ_like"/>
    <property type="match status" value="1"/>
</dbReference>
<feature type="signal peptide" evidence="1">
    <location>
        <begin position="1"/>
        <end position="30"/>
    </location>
</feature>
<dbReference type="PANTHER" id="PTHR22642:SF2">
    <property type="entry name" value="PROTEIN LONG AFTER FAR-RED 3"/>
    <property type="match status" value="1"/>
</dbReference>
<dbReference type="SUPFAM" id="SSF51556">
    <property type="entry name" value="Metallo-dependent hydrolases"/>
    <property type="match status" value="1"/>
</dbReference>
<evidence type="ECO:0000256" key="1">
    <source>
        <dbReference type="SAM" id="SignalP"/>
    </source>
</evidence>
<dbReference type="Gene3D" id="3.20.20.140">
    <property type="entry name" value="Metal-dependent hydrolases"/>
    <property type="match status" value="1"/>
</dbReference>
<dbReference type="SUPFAM" id="SSF51338">
    <property type="entry name" value="Composite domain of metallo-dependent hydrolases"/>
    <property type="match status" value="1"/>
</dbReference>
<proteinExistence type="predicted"/>
<name>A0A2A5W8H4_9GAMM</name>
<dbReference type="PROSITE" id="PS51318">
    <property type="entry name" value="TAT"/>
    <property type="match status" value="1"/>
</dbReference>
<sequence>MAKFSRRKFIGSSTALAAAGLGLPTQSALAQAEPPNSQAAPDYVVINARVFTVDDDQPLAEAFAVKGDRFIAVGSSIDIRNMASSGTEIIDAEGMTVTPGFIDAHSHPSGAGVNELVQVNADRRSVSEITSVLQERANITPEGQWIRAFKYDDTKLAEGRPINRFDIDELIPNHPVAVSHRGGHTSVYNSMALALAGVTAETPDPPGGRFYRDANGTLTGLVQGPARSVFNDLIPSDSSREQRRDGVILISELMTQAGLTSVHQTGGGRNDMIAFQDARDAGGMRFRMYLFPRGQLFNDLVNAGVRTGMGDEVFRIGAVKFTADGSASERTMRMSTPYEGRPDDFGLLYMTEEEIHESVENAHRNDFQVAIHANGDVTIDTVLKAYERVQRLWPRENTRHRIEHCSLVNPGLLQRIKNLGVVPAPFYTYVHYHGNKWTEYGEERMRWMFAHKSFLDYGIPVAPASDYTPGPYEPMMAIQSMVTRKDFDGRVWGPNQRITVDQAMRICTMNGAYASFEENLKGSITAGKLADFVILADDPHDIEADEIKNIEIVRTVVGGITMFGA</sequence>
<dbReference type="PANTHER" id="PTHR22642">
    <property type="entry name" value="IMIDAZOLONEPROPIONASE"/>
    <property type="match status" value="1"/>
</dbReference>
<dbReference type="Pfam" id="PF07969">
    <property type="entry name" value="Amidohydro_3"/>
    <property type="match status" value="1"/>
</dbReference>
<reference evidence="3 4" key="1">
    <citation type="submission" date="2017-08" db="EMBL/GenBank/DDBJ databases">
        <title>Fine stratification of microbial communities through a metagenomic profile of the photic zone.</title>
        <authorList>
            <person name="Haro-Moreno J.M."/>
            <person name="Lopez-Perez M."/>
            <person name="De La Torre J."/>
            <person name="Picazo A."/>
            <person name="Camacho A."/>
            <person name="Rodriguez-Valera F."/>
        </authorList>
    </citation>
    <scope>NUCLEOTIDE SEQUENCE [LARGE SCALE GENOMIC DNA]</scope>
    <source>
        <strain evidence="3">MED-G28</strain>
    </source>
</reference>
<dbReference type="InterPro" id="IPR033932">
    <property type="entry name" value="YtcJ-like"/>
</dbReference>
<comment type="caution">
    <text evidence="3">The sequence shown here is derived from an EMBL/GenBank/DDBJ whole genome shotgun (WGS) entry which is preliminary data.</text>
</comment>
<dbReference type="InterPro" id="IPR006311">
    <property type="entry name" value="TAT_signal"/>
</dbReference>
<evidence type="ECO:0000313" key="3">
    <source>
        <dbReference type="EMBL" id="PDH32770.1"/>
    </source>
</evidence>
<feature type="chain" id="PRO_5013331950" evidence="1">
    <location>
        <begin position="31"/>
        <end position="565"/>
    </location>
</feature>
<feature type="domain" description="Amidohydrolase 3" evidence="2">
    <location>
        <begin position="88"/>
        <end position="559"/>
    </location>
</feature>
<accession>A0A2A5W8H4</accession>
<dbReference type="AlphaFoldDB" id="A0A2A5W8H4"/>
<dbReference type="GO" id="GO:0016810">
    <property type="term" value="F:hydrolase activity, acting on carbon-nitrogen (but not peptide) bonds"/>
    <property type="evidence" value="ECO:0007669"/>
    <property type="project" value="InterPro"/>
</dbReference>
<dbReference type="EMBL" id="NTJZ01000013">
    <property type="protein sequence ID" value="PDH32770.1"/>
    <property type="molecule type" value="Genomic_DNA"/>
</dbReference>
<evidence type="ECO:0000313" key="4">
    <source>
        <dbReference type="Proteomes" id="UP000219329"/>
    </source>
</evidence>
<dbReference type="Gene3D" id="3.10.310.70">
    <property type="match status" value="1"/>
</dbReference>
<dbReference type="Gene3D" id="2.30.40.10">
    <property type="entry name" value="Urease, subunit C, domain 1"/>
    <property type="match status" value="1"/>
</dbReference>
<keyword evidence="3" id="KW-0378">Hydrolase</keyword>
<dbReference type="Proteomes" id="UP000219329">
    <property type="component" value="Unassembled WGS sequence"/>
</dbReference>
<dbReference type="InterPro" id="IPR032466">
    <property type="entry name" value="Metal_Hydrolase"/>
</dbReference>
<evidence type="ECO:0000259" key="2">
    <source>
        <dbReference type="Pfam" id="PF07969"/>
    </source>
</evidence>
<organism evidence="3 4">
    <name type="scientific">OM182 bacterium MED-G28</name>
    <dbReference type="NCBI Taxonomy" id="1986256"/>
    <lineage>
        <taxon>Bacteria</taxon>
        <taxon>Pseudomonadati</taxon>
        <taxon>Pseudomonadota</taxon>
        <taxon>Gammaproteobacteria</taxon>
        <taxon>OMG group</taxon>
        <taxon>OM182 clade</taxon>
    </lineage>
</organism>
<protein>
    <submittedName>
        <fullName evidence="3">Amidohydrolase</fullName>
    </submittedName>
</protein>
<dbReference type="InterPro" id="IPR013108">
    <property type="entry name" value="Amidohydro_3"/>
</dbReference>
<keyword evidence="1" id="KW-0732">Signal</keyword>
<dbReference type="InterPro" id="IPR011059">
    <property type="entry name" value="Metal-dep_hydrolase_composite"/>
</dbReference>
<gene>
    <name evidence="3" type="ORF">CNF02_10945</name>
</gene>